<dbReference type="PANTHER" id="PTHR47491:SF5">
    <property type="entry name" value="CAP-GLY DOMAIN LINKER"/>
    <property type="match status" value="1"/>
</dbReference>
<protein>
    <submittedName>
        <fullName evidence="1">Uncharacterized protein</fullName>
    </submittedName>
</protein>
<dbReference type="EMBL" id="KZ451951">
    <property type="protein sequence ID" value="PKA58513.1"/>
    <property type="molecule type" value="Genomic_DNA"/>
</dbReference>
<keyword evidence="2" id="KW-1185">Reference proteome</keyword>
<sequence length="109" mass="12819">MEIQMMTKDENVNQLQRDIQECTKDLGATRGMLTSISEERDHMWEEVKQLRERNMLMDCELKSLHKKIEVLDEDLLYKEGQISILQDSLGNKQFDIICNPSTIQELSMQ</sequence>
<proteinExistence type="predicted"/>
<dbReference type="Proteomes" id="UP000236161">
    <property type="component" value="Unassembled WGS sequence"/>
</dbReference>
<dbReference type="AlphaFoldDB" id="A0A2I0ASI2"/>
<dbReference type="STRING" id="1088818.A0A2I0ASI2"/>
<name>A0A2I0ASI2_9ASPA</name>
<gene>
    <name evidence="1" type="ORF">AXF42_Ash008800</name>
</gene>
<dbReference type="PANTHER" id="PTHR47491">
    <property type="entry name" value="CAP-GLY DOMAIN LINKER"/>
    <property type="match status" value="1"/>
</dbReference>
<dbReference type="OrthoDB" id="784337at2759"/>
<organism evidence="1 2">
    <name type="scientific">Apostasia shenzhenica</name>
    <dbReference type="NCBI Taxonomy" id="1088818"/>
    <lineage>
        <taxon>Eukaryota</taxon>
        <taxon>Viridiplantae</taxon>
        <taxon>Streptophyta</taxon>
        <taxon>Embryophyta</taxon>
        <taxon>Tracheophyta</taxon>
        <taxon>Spermatophyta</taxon>
        <taxon>Magnoliopsida</taxon>
        <taxon>Liliopsida</taxon>
        <taxon>Asparagales</taxon>
        <taxon>Orchidaceae</taxon>
        <taxon>Apostasioideae</taxon>
        <taxon>Apostasia</taxon>
    </lineage>
</organism>
<accession>A0A2I0ASI2</accession>
<evidence type="ECO:0000313" key="2">
    <source>
        <dbReference type="Proteomes" id="UP000236161"/>
    </source>
</evidence>
<evidence type="ECO:0000313" key="1">
    <source>
        <dbReference type="EMBL" id="PKA58513.1"/>
    </source>
</evidence>
<reference evidence="1 2" key="1">
    <citation type="journal article" date="2017" name="Nature">
        <title>The Apostasia genome and the evolution of orchids.</title>
        <authorList>
            <person name="Zhang G.Q."/>
            <person name="Liu K.W."/>
            <person name="Li Z."/>
            <person name="Lohaus R."/>
            <person name="Hsiao Y.Y."/>
            <person name="Niu S.C."/>
            <person name="Wang J.Y."/>
            <person name="Lin Y.C."/>
            <person name="Xu Q."/>
            <person name="Chen L.J."/>
            <person name="Yoshida K."/>
            <person name="Fujiwara S."/>
            <person name="Wang Z.W."/>
            <person name="Zhang Y.Q."/>
            <person name="Mitsuda N."/>
            <person name="Wang M."/>
            <person name="Liu G.H."/>
            <person name="Pecoraro L."/>
            <person name="Huang H.X."/>
            <person name="Xiao X.J."/>
            <person name="Lin M."/>
            <person name="Wu X.Y."/>
            <person name="Wu W.L."/>
            <person name="Chen Y.Y."/>
            <person name="Chang S.B."/>
            <person name="Sakamoto S."/>
            <person name="Ohme-Takagi M."/>
            <person name="Yagi M."/>
            <person name="Zeng S.J."/>
            <person name="Shen C.Y."/>
            <person name="Yeh C.M."/>
            <person name="Luo Y.B."/>
            <person name="Tsai W.C."/>
            <person name="Van de Peer Y."/>
            <person name="Liu Z.J."/>
        </authorList>
    </citation>
    <scope>NUCLEOTIDE SEQUENCE [LARGE SCALE GENOMIC DNA]</scope>
    <source>
        <strain evidence="2">cv. Shenzhen</strain>
        <tissue evidence="1">Stem</tissue>
    </source>
</reference>